<dbReference type="InterPro" id="IPR015424">
    <property type="entry name" value="PyrdxlP-dep_Trfase"/>
</dbReference>
<dbReference type="PANTHER" id="PTHR32328:SF0">
    <property type="entry name" value="L-SERYL-TRNA(SEC) SELENIUM TRANSFERASE"/>
    <property type="match status" value="1"/>
</dbReference>
<gene>
    <name evidence="7" type="ORF">MNB_SV-10-685</name>
</gene>
<dbReference type="PANTHER" id="PTHR32328">
    <property type="entry name" value="L-SERYL-TRNA(SEC) SELENIUM TRANSFERASE"/>
    <property type="match status" value="1"/>
</dbReference>
<evidence type="ECO:0000313" key="7">
    <source>
        <dbReference type="EMBL" id="SFV68208.1"/>
    </source>
</evidence>
<keyword evidence="3 7" id="KW-0808">Transferase</keyword>
<organism evidence="7">
    <name type="scientific">hydrothermal vent metagenome</name>
    <dbReference type="NCBI Taxonomy" id="652676"/>
    <lineage>
        <taxon>unclassified sequences</taxon>
        <taxon>metagenomes</taxon>
        <taxon>ecological metagenomes</taxon>
    </lineage>
</organism>
<keyword evidence="6" id="KW-0711">Selenium</keyword>
<comment type="cofactor">
    <cofactor evidence="1">
        <name>pyridoxal 5'-phosphate</name>
        <dbReference type="ChEBI" id="CHEBI:597326"/>
    </cofactor>
</comment>
<dbReference type="EC" id="2.9.1.1" evidence="7"/>
<dbReference type="Gene3D" id="3.90.1150.180">
    <property type="match status" value="1"/>
</dbReference>
<keyword evidence="2" id="KW-0963">Cytoplasm</keyword>
<name>A0A1W1CQQ4_9ZZZZ</name>
<dbReference type="SUPFAM" id="SSF53383">
    <property type="entry name" value="PLP-dependent transferases"/>
    <property type="match status" value="1"/>
</dbReference>
<evidence type="ECO:0000256" key="4">
    <source>
        <dbReference type="ARBA" id="ARBA00022898"/>
    </source>
</evidence>
<dbReference type="NCBIfam" id="TIGR00474">
    <property type="entry name" value="selA"/>
    <property type="match status" value="1"/>
</dbReference>
<evidence type="ECO:0000256" key="1">
    <source>
        <dbReference type="ARBA" id="ARBA00001933"/>
    </source>
</evidence>
<evidence type="ECO:0000256" key="5">
    <source>
        <dbReference type="ARBA" id="ARBA00022917"/>
    </source>
</evidence>
<protein>
    <submittedName>
        <fullName evidence="7">L-seryl-tRNA(Sec) selenium transferase</fullName>
        <ecNumber evidence="7">2.9.1.1</ecNumber>
    </submittedName>
</protein>
<dbReference type="Gene3D" id="3.40.640.10">
    <property type="entry name" value="Type I PLP-dependent aspartate aminotransferase-like (Major domain)"/>
    <property type="match status" value="1"/>
</dbReference>
<dbReference type="InterPro" id="IPR018319">
    <property type="entry name" value="SelA-like"/>
</dbReference>
<dbReference type="EMBL" id="FPHL01000051">
    <property type="protein sequence ID" value="SFV68208.1"/>
    <property type="molecule type" value="Genomic_DNA"/>
</dbReference>
<sequence length="454" mass="50501">MKKSRHELLRSIPKVDIFLGLPVFEGCASKVLLPLIRERFGRLRIAIEEGKTIDVNAGKLAEEIRQAYDAVMTPSLQSVINATGVIVHTNLGRSLIDPESFDKARALACSYNNLEYDLKKGKRGERYSHITGLMQMLLGCEDVLVVNNNAAAVFLILNTFAKRKEVIVSRGELVEIGGSFRIPEVMKQSGAKLVEVGATNKTHLRDYEEALGERTRLVMKVHKSNYSIEGFTSEVPFAQIHTLAKARGLIDYYDLGSGHVAELPYDLGQKEPGLHEIMKHDPSLLSFSGDKLFGSVQAGIIVGKKALISKLKKNQLLRMLRVDKVTLAILAEDVQKMLRDEYEKIPTLRMLFETEKILQQRAEKLKKRLEKSVSCEIIRTQTVVGGGSTPNRKIPSVAVSVTSGRLGANRIEALFRAQRIIGRIEAGRFLLDMRTVSEDEFDTIAKGAECLISS</sequence>
<dbReference type="Pfam" id="PF03841">
    <property type="entry name" value="SelA"/>
    <property type="match status" value="1"/>
</dbReference>
<dbReference type="AlphaFoldDB" id="A0A1W1CQQ4"/>
<evidence type="ECO:0000256" key="6">
    <source>
        <dbReference type="ARBA" id="ARBA00023266"/>
    </source>
</evidence>
<evidence type="ECO:0000256" key="3">
    <source>
        <dbReference type="ARBA" id="ARBA00022679"/>
    </source>
</evidence>
<reference evidence="7" key="1">
    <citation type="submission" date="2016-10" db="EMBL/GenBank/DDBJ databases">
        <authorList>
            <person name="de Groot N.N."/>
        </authorList>
    </citation>
    <scope>NUCLEOTIDE SEQUENCE</scope>
</reference>
<evidence type="ECO:0000256" key="2">
    <source>
        <dbReference type="ARBA" id="ARBA00022490"/>
    </source>
</evidence>
<accession>A0A1W1CQQ4</accession>
<dbReference type="InterPro" id="IPR004534">
    <property type="entry name" value="SelA_trans"/>
</dbReference>
<dbReference type="HAMAP" id="MF_00423">
    <property type="entry name" value="SelA"/>
    <property type="match status" value="1"/>
</dbReference>
<dbReference type="GO" id="GO:0001514">
    <property type="term" value="P:selenocysteine incorporation"/>
    <property type="evidence" value="ECO:0007669"/>
    <property type="project" value="InterPro"/>
</dbReference>
<keyword evidence="4" id="KW-0663">Pyridoxal phosphate</keyword>
<dbReference type="GO" id="GO:0004125">
    <property type="term" value="F:L-seryl-tRNA(Sec) selenium transferase activity"/>
    <property type="evidence" value="ECO:0007669"/>
    <property type="project" value="UniProtKB-EC"/>
</dbReference>
<dbReference type="GO" id="GO:0005737">
    <property type="term" value="C:cytoplasm"/>
    <property type="evidence" value="ECO:0007669"/>
    <property type="project" value="InterPro"/>
</dbReference>
<proteinExistence type="inferred from homology"/>
<keyword evidence="5" id="KW-0648">Protein biosynthesis</keyword>
<dbReference type="InterPro" id="IPR015421">
    <property type="entry name" value="PyrdxlP-dep_Trfase_major"/>
</dbReference>